<organism evidence="2 3">
    <name type="scientific">Rubroshorea leprosula</name>
    <dbReference type="NCBI Taxonomy" id="152421"/>
    <lineage>
        <taxon>Eukaryota</taxon>
        <taxon>Viridiplantae</taxon>
        <taxon>Streptophyta</taxon>
        <taxon>Embryophyta</taxon>
        <taxon>Tracheophyta</taxon>
        <taxon>Spermatophyta</taxon>
        <taxon>Magnoliopsida</taxon>
        <taxon>eudicotyledons</taxon>
        <taxon>Gunneridae</taxon>
        <taxon>Pentapetalae</taxon>
        <taxon>rosids</taxon>
        <taxon>malvids</taxon>
        <taxon>Malvales</taxon>
        <taxon>Dipterocarpaceae</taxon>
        <taxon>Rubroshorea</taxon>
    </lineage>
</organism>
<reference evidence="2 3" key="1">
    <citation type="journal article" date="2021" name="Commun. Biol.">
        <title>The genome of Shorea leprosula (Dipterocarpaceae) highlights the ecological relevance of drought in aseasonal tropical rainforests.</title>
        <authorList>
            <person name="Ng K.K.S."/>
            <person name="Kobayashi M.J."/>
            <person name="Fawcett J.A."/>
            <person name="Hatakeyama M."/>
            <person name="Paape T."/>
            <person name="Ng C.H."/>
            <person name="Ang C.C."/>
            <person name="Tnah L.H."/>
            <person name="Lee C.T."/>
            <person name="Nishiyama T."/>
            <person name="Sese J."/>
            <person name="O'Brien M.J."/>
            <person name="Copetti D."/>
            <person name="Mohd Noor M.I."/>
            <person name="Ong R.C."/>
            <person name="Putra M."/>
            <person name="Sireger I.Z."/>
            <person name="Indrioko S."/>
            <person name="Kosugi Y."/>
            <person name="Izuno A."/>
            <person name="Isagi Y."/>
            <person name="Lee S.L."/>
            <person name="Shimizu K.K."/>
        </authorList>
    </citation>
    <scope>NUCLEOTIDE SEQUENCE [LARGE SCALE GENOMIC DNA]</scope>
    <source>
        <strain evidence="2">214</strain>
    </source>
</reference>
<dbReference type="Proteomes" id="UP001054252">
    <property type="component" value="Unassembled WGS sequence"/>
</dbReference>
<comment type="caution">
    <text evidence="2">The sequence shown here is derived from an EMBL/GenBank/DDBJ whole genome shotgun (WGS) entry which is preliminary data.</text>
</comment>
<dbReference type="PANTHER" id="PTHR36071:SF1">
    <property type="entry name" value="DNA DOUBLE-STRAND BREAK REPAIR PROTEIN"/>
    <property type="match status" value="1"/>
</dbReference>
<gene>
    <name evidence="2" type="ORF">SLEP1_g38132</name>
</gene>
<name>A0AAV5KXT6_9ROSI</name>
<protein>
    <submittedName>
        <fullName evidence="2">Uncharacterized protein</fullName>
    </submittedName>
</protein>
<sequence>MEKFYRTDLETIVSEIKHQEKQLRLKRRWLIGLPTSPSQSKRKQFKAPKFLKHECLPESFLREDDIFYETIKSHVEEAFGACNFGRGSWAFQDNIQSFDAPNVMQVLVSCLDALTNNGLYLIAMILTGGSVMFDHTRCKMKKVIRESLSNYVGSQNQDHRLGEINRQLSQVLSNPQNFRENGLKCCALTSLSRYAAAAKVLDGLEDLPTYSLIAMHRKLRSVQRLPHLQPHKLGKSRHRLINQIRRTGKRMLMELGKWDELQEPLAKALVVADLSLKLTTGCQNSSIANIHQIPPEIRRLQNEIVKAIWSLKMVRIPGLKTLKHLLDPNAEISNGCLRTAIKKMLIEYLFECIDMDTIPKSLLEALAIINKGSRTITPRFFPKEEIEEEVECILRVSAQTKQAIWDLLPDHELDNQFADAYMEELEESDDDNGWQVEITKSDSCMSHFVGSDCHLEGTDESKPVLSKAPTPPNTMEGLEPEHFARVDRFCMTHGDNTVPPLKSPCGGLNDYSVNDDDLKHDRAVDPETPSILSSSNFVHRETKFIPKKQSTCRNQYLSIQEVCDQASVVAYNLIGQLLEKLAEDQSIELDQSYSLYLRGDLSCQEGSQEEEQTSSEKNGGGSLIVQAAEELMPCLSKSVIEKLKKFMGVM</sequence>
<dbReference type="EMBL" id="BPVZ01000082">
    <property type="protein sequence ID" value="GKV29183.1"/>
    <property type="molecule type" value="Genomic_DNA"/>
</dbReference>
<evidence type="ECO:0000313" key="2">
    <source>
        <dbReference type="EMBL" id="GKV29183.1"/>
    </source>
</evidence>
<evidence type="ECO:0000256" key="1">
    <source>
        <dbReference type="SAM" id="MobiDB-lite"/>
    </source>
</evidence>
<keyword evidence="3" id="KW-1185">Reference proteome</keyword>
<dbReference type="AlphaFoldDB" id="A0AAV5KXT6"/>
<accession>A0AAV5KXT6</accession>
<proteinExistence type="predicted"/>
<dbReference type="PANTHER" id="PTHR36071">
    <property type="entry name" value="DNA DOUBLE-STRAND BREAK REPAIR PROTEIN"/>
    <property type="match status" value="1"/>
</dbReference>
<feature type="region of interest" description="Disordered" evidence="1">
    <location>
        <begin position="458"/>
        <end position="478"/>
    </location>
</feature>
<evidence type="ECO:0000313" key="3">
    <source>
        <dbReference type="Proteomes" id="UP001054252"/>
    </source>
</evidence>